<keyword evidence="4" id="KW-0347">Helicase</keyword>
<comment type="similarity">
    <text evidence="1">Belongs to the helicase family. UvrD subfamily.</text>
</comment>
<dbReference type="GO" id="GO:0016787">
    <property type="term" value="F:hydrolase activity"/>
    <property type="evidence" value="ECO:0007669"/>
    <property type="project" value="UniProtKB-KW"/>
</dbReference>
<dbReference type="InterPro" id="IPR014017">
    <property type="entry name" value="DNA_helicase_UvrD-like_C"/>
</dbReference>
<protein>
    <recommendedName>
        <fullName evidence="9">DNA 3'-5' helicase</fullName>
        <ecNumber evidence="9">5.6.2.4</ecNumber>
    </recommendedName>
</protein>
<feature type="non-terminal residue" evidence="13">
    <location>
        <position position="481"/>
    </location>
</feature>
<evidence type="ECO:0000256" key="10">
    <source>
        <dbReference type="ARBA" id="ARBA00048988"/>
    </source>
</evidence>
<dbReference type="GO" id="GO:0000725">
    <property type="term" value="P:recombinational repair"/>
    <property type="evidence" value="ECO:0007669"/>
    <property type="project" value="TreeGrafter"/>
</dbReference>
<keyword evidence="7" id="KW-0413">Isomerase</keyword>
<feature type="domain" description="UvrD-like helicase ATP-binding" evidence="11">
    <location>
        <begin position="8"/>
        <end position="288"/>
    </location>
</feature>
<gene>
    <name evidence="13" type="ORF">METZ01_LOCUS154855</name>
</gene>
<evidence type="ECO:0000256" key="5">
    <source>
        <dbReference type="ARBA" id="ARBA00022840"/>
    </source>
</evidence>
<dbReference type="CDD" id="cd17932">
    <property type="entry name" value="DEXQc_UvrD"/>
    <property type="match status" value="1"/>
</dbReference>
<comment type="catalytic activity">
    <reaction evidence="8">
        <text>Couples ATP hydrolysis with the unwinding of duplex DNA by translocating in the 3'-5' direction.</text>
        <dbReference type="EC" id="5.6.2.4"/>
    </reaction>
</comment>
<dbReference type="EC" id="5.6.2.4" evidence="9"/>
<dbReference type="Gene3D" id="1.10.486.10">
    <property type="entry name" value="PCRA, domain 4"/>
    <property type="match status" value="1"/>
</dbReference>
<name>A0A382AL72_9ZZZZ</name>
<reference evidence="13" key="1">
    <citation type="submission" date="2018-05" db="EMBL/GenBank/DDBJ databases">
        <authorList>
            <person name="Lanie J.A."/>
            <person name="Ng W.-L."/>
            <person name="Kazmierczak K.M."/>
            <person name="Andrzejewski T.M."/>
            <person name="Davidsen T.M."/>
            <person name="Wayne K.J."/>
            <person name="Tettelin H."/>
            <person name="Glass J.I."/>
            <person name="Rusch D."/>
            <person name="Podicherti R."/>
            <person name="Tsui H.-C.T."/>
            <person name="Winkler M.E."/>
        </authorList>
    </citation>
    <scope>NUCLEOTIDE SEQUENCE</scope>
</reference>
<evidence type="ECO:0000259" key="11">
    <source>
        <dbReference type="PROSITE" id="PS51198"/>
    </source>
</evidence>
<dbReference type="EMBL" id="UINC01025781">
    <property type="protein sequence ID" value="SVB02001.1"/>
    <property type="molecule type" value="Genomic_DNA"/>
</dbReference>
<accession>A0A382AL72</accession>
<dbReference type="PROSITE" id="PS51217">
    <property type="entry name" value="UVRD_HELICASE_CTER"/>
    <property type="match status" value="1"/>
</dbReference>
<evidence type="ECO:0000256" key="9">
    <source>
        <dbReference type="ARBA" id="ARBA00034808"/>
    </source>
</evidence>
<dbReference type="GO" id="GO:0005829">
    <property type="term" value="C:cytosol"/>
    <property type="evidence" value="ECO:0007669"/>
    <property type="project" value="TreeGrafter"/>
</dbReference>
<feature type="domain" description="UvrD-like helicase C-terminal" evidence="12">
    <location>
        <begin position="289"/>
        <end position="481"/>
    </location>
</feature>
<dbReference type="SUPFAM" id="SSF52540">
    <property type="entry name" value="P-loop containing nucleoside triphosphate hydrolases"/>
    <property type="match status" value="1"/>
</dbReference>
<evidence type="ECO:0000256" key="4">
    <source>
        <dbReference type="ARBA" id="ARBA00022806"/>
    </source>
</evidence>
<proteinExistence type="inferred from homology"/>
<dbReference type="GO" id="GO:0003677">
    <property type="term" value="F:DNA binding"/>
    <property type="evidence" value="ECO:0007669"/>
    <property type="project" value="UniProtKB-KW"/>
</dbReference>
<dbReference type="Pfam" id="PF00580">
    <property type="entry name" value="UvrD-helicase"/>
    <property type="match status" value="1"/>
</dbReference>
<evidence type="ECO:0000256" key="6">
    <source>
        <dbReference type="ARBA" id="ARBA00023125"/>
    </source>
</evidence>
<evidence type="ECO:0000256" key="8">
    <source>
        <dbReference type="ARBA" id="ARBA00034617"/>
    </source>
</evidence>
<dbReference type="InterPro" id="IPR027417">
    <property type="entry name" value="P-loop_NTPase"/>
</dbReference>
<dbReference type="AlphaFoldDB" id="A0A382AL72"/>
<dbReference type="PANTHER" id="PTHR11070:SF2">
    <property type="entry name" value="ATP-DEPENDENT DNA HELICASE SRS2"/>
    <property type="match status" value="1"/>
</dbReference>
<dbReference type="PANTHER" id="PTHR11070">
    <property type="entry name" value="UVRD / RECB / PCRA DNA HELICASE FAMILY MEMBER"/>
    <property type="match status" value="1"/>
</dbReference>
<evidence type="ECO:0000259" key="12">
    <source>
        <dbReference type="PROSITE" id="PS51217"/>
    </source>
</evidence>
<dbReference type="Gene3D" id="3.40.50.300">
    <property type="entry name" value="P-loop containing nucleotide triphosphate hydrolases"/>
    <property type="match status" value="2"/>
</dbReference>
<dbReference type="Gene3D" id="1.10.10.160">
    <property type="match status" value="1"/>
</dbReference>
<keyword evidence="6" id="KW-0238">DNA-binding</keyword>
<evidence type="ECO:0000313" key="13">
    <source>
        <dbReference type="EMBL" id="SVB02001.1"/>
    </source>
</evidence>
<keyword evidence="2" id="KW-0547">Nucleotide-binding</keyword>
<keyword evidence="3" id="KW-0378">Hydrolase</keyword>
<dbReference type="GO" id="GO:0033202">
    <property type="term" value="C:DNA helicase complex"/>
    <property type="evidence" value="ECO:0007669"/>
    <property type="project" value="TreeGrafter"/>
</dbReference>
<sequence>MNTLSYLGTLNKSQLEAVENTEGPNLVLAGAGTGKTRVLTTRVAHIIDNKLAFPSQILCVTFTNKAAREMSERIQNLVSVQMDRIPWIGTFHSIGAKIIRNHAEIIGLKPSFTILDKDDQLSLIKQILQSENLDQSKYVPKYIQSRIDQWKNKALNPDDIKADSLDNISDDKTLDIYKLYQQRLFQINCLDFGDLLLQCINLFKNDDVLKRYSENFKYILVDEYQDTNTAQYQWLKFLSSANQNICCVGDDDQSIYSWRGAEIDNMLRFEKDFGNTKTTRLEENYRSTNNILKSASSLISYNEARLGKELYSDQGKGDPVYIHLVNSSKDEATFVAQEIMKLRDKNPNLNNIAVLVRAVFQSREIEESLIKYSVPYRIIGGIRFYERAEIKDAVSYLRLVYGNQDDVAFERAIMTPKRGIGEKSFNQIIEVSKNKQISLFKASKLLSGTDEVNKKASSNLDAFIKVIERGISMVETTQYSE</sequence>
<organism evidence="13">
    <name type="scientific">marine metagenome</name>
    <dbReference type="NCBI Taxonomy" id="408172"/>
    <lineage>
        <taxon>unclassified sequences</taxon>
        <taxon>metagenomes</taxon>
        <taxon>ecological metagenomes</taxon>
    </lineage>
</organism>
<dbReference type="PROSITE" id="PS51198">
    <property type="entry name" value="UVRD_HELICASE_ATP_BIND"/>
    <property type="match status" value="1"/>
</dbReference>
<evidence type="ECO:0000256" key="1">
    <source>
        <dbReference type="ARBA" id="ARBA00009922"/>
    </source>
</evidence>
<dbReference type="InterPro" id="IPR014016">
    <property type="entry name" value="UvrD-like_ATP-bd"/>
</dbReference>
<evidence type="ECO:0000256" key="3">
    <source>
        <dbReference type="ARBA" id="ARBA00022801"/>
    </source>
</evidence>
<evidence type="ECO:0000256" key="7">
    <source>
        <dbReference type="ARBA" id="ARBA00023235"/>
    </source>
</evidence>
<dbReference type="GO" id="GO:0005524">
    <property type="term" value="F:ATP binding"/>
    <property type="evidence" value="ECO:0007669"/>
    <property type="project" value="UniProtKB-KW"/>
</dbReference>
<dbReference type="InterPro" id="IPR013986">
    <property type="entry name" value="DExx_box_DNA_helicase_dom_sf"/>
</dbReference>
<dbReference type="Pfam" id="PF13361">
    <property type="entry name" value="UvrD_C"/>
    <property type="match status" value="1"/>
</dbReference>
<dbReference type="InterPro" id="IPR000212">
    <property type="entry name" value="DNA_helicase_UvrD/REP"/>
</dbReference>
<comment type="catalytic activity">
    <reaction evidence="10">
        <text>ATP + H2O = ADP + phosphate + H(+)</text>
        <dbReference type="Rhea" id="RHEA:13065"/>
        <dbReference type="ChEBI" id="CHEBI:15377"/>
        <dbReference type="ChEBI" id="CHEBI:15378"/>
        <dbReference type="ChEBI" id="CHEBI:30616"/>
        <dbReference type="ChEBI" id="CHEBI:43474"/>
        <dbReference type="ChEBI" id="CHEBI:456216"/>
        <dbReference type="EC" id="5.6.2.4"/>
    </reaction>
</comment>
<dbReference type="GO" id="GO:0043138">
    <property type="term" value="F:3'-5' DNA helicase activity"/>
    <property type="evidence" value="ECO:0007669"/>
    <property type="project" value="UniProtKB-EC"/>
</dbReference>
<evidence type="ECO:0000256" key="2">
    <source>
        <dbReference type="ARBA" id="ARBA00022741"/>
    </source>
</evidence>
<keyword evidence="5" id="KW-0067">ATP-binding</keyword>